<dbReference type="KEGG" id="dli:dnl_27660"/>
<dbReference type="Pfam" id="PF00892">
    <property type="entry name" value="EamA"/>
    <property type="match status" value="2"/>
</dbReference>
<feature type="transmembrane region" description="Helical" evidence="6">
    <location>
        <begin position="94"/>
        <end position="112"/>
    </location>
</feature>
<dbReference type="PANTHER" id="PTHR32322:SF18">
    <property type="entry name" value="S-ADENOSYLMETHIONINE_S-ADENOSYLHOMOCYSTEINE TRANSPORTER"/>
    <property type="match status" value="1"/>
</dbReference>
<feature type="transmembrane region" description="Helical" evidence="6">
    <location>
        <begin position="270"/>
        <end position="287"/>
    </location>
</feature>
<evidence type="ECO:0000256" key="5">
    <source>
        <dbReference type="ARBA" id="ARBA00023136"/>
    </source>
</evidence>
<reference evidence="8" key="1">
    <citation type="journal article" date="2021" name="Microb. Physiol.">
        <title>Proteogenomic Insights into the Physiology of Marine, Sulfate-Reducing, Filamentous Desulfonema limicola and Desulfonema magnum.</title>
        <authorList>
            <person name="Schnaars V."/>
            <person name="Wohlbrand L."/>
            <person name="Scheve S."/>
            <person name="Hinrichs C."/>
            <person name="Reinhardt R."/>
            <person name="Rabus R."/>
        </authorList>
    </citation>
    <scope>NUCLEOTIDE SEQUENCE</scope>
    <source>
        <strain evidence="8">5ac10</strain>
    </source>
</reference>
<evidence type="ECO:0000256" key="1">
    <source>
        <dbReference type="ARBA" id="ARBA00004651"/>
    </source>
</evidence>
<feature type="domain" description="EamA" evidence="7">
    <location>
        <begin position="2"/>
        <end position="136"/>
    </location>
</feature>
<feature type="transmembrane region" description="Helical" evidence="6">
    <location>
        <begin position="245"/>
        <end position="264"/>
    </location>
</feature>
<dbReference type="InterPro" id="IPR037185">
    <property type="entry name" value="EmrE-like"/>
</dbReference>
<proteinExistence type="predicted"/>
<feature type="transmembrane region" description="Helical" evidence="6">
    <location>
        <begin position="212"/>
        <end position="233"/>
    </location>
</feature>
<feature type="transmembrane region" description="Helical" evidence="6">
    <location>
        <begin position="64"/>
        <end position="82"/>
    </location>
</feature>
<evidence type="ECO:0000313" key="9">
    <source>
        <dbReference type="Proteomes" id="UP000663720"/>
    </source>
</evidence>
<gene>
    <name evidence="8" type="ORF">dnl_27660</name>
</gene>
<comment type="subcellular location">
    <subcellularLocation>
        <location evidence="1">Cell membrane</location>
        <topology evidence="1">Multi-pass membrane protein</topology>
    </subcellularLocation>
</comment>
<dbReference type="SUPFAM" id="SSF103481">
    <property type="entry name" value="Multidrug resistance efflux transporter EmrE"/>
    <property type="match status" value="2"/>
</dbReference>
<sequence>MIIYIKLLLTAFFWGGTFIAGRMLSDHVSPASAAFLRFTIASILLFLLVLKVEGKLPLLNKKQFIAMLFLGLTGVFTYNIFFFKGLKLITAGRASLIIANNPIIITLFSAYLFKEKLNLIKITGIALSVFGAVVVISKGEPWLLLSGSIGLGDFYIFMCVISWVLFSLIGKTILSDISPLVSIAYSSAIGTAALFFPAFSENIIHNFFIYTPIDWLCIAYLGIFGTVIGFIWYYEGIKTIGPSRASLFINFVPISAIILAFFILNEPITLSLLTGAVFVSTGVIMTNTRIRTKSIQAVSG</sequence>
<feature type="transmembrane region" description="Helical" evidence="6">
    <location>
        <begin position="180"/>
        <end position="200"/>
    </location>
</feature>
<evidence type="ECO:0000256" key="3">
    <source>
        <dbReference type="ARBA" id="ARBA00022692"/>
    </source>
</evidence>
<keyword evidence="3 6" id="KW-0812">Transmembrane</keyword>
<dbReference type="RefSeq" id="WP_246514916.1">
    <property type="nucleotide sequence ID" value="NZ_CP061799.1"/>
</dbReference>
<dbReference type="GO" id="GO:0005886">
    <property type="term" value="C:plasma membrane"/>
    <property type="evidence" value="ECO:0007669"/>
    <property type="project" value="UniProtKB-SubCell"/>
</dbReference>
<dbReference type="PANTHER" id="PTHR32322">
    <property type="entry name" value="INNER MEMBRANE TRANSPORTER"/>
    <property type="match status" value="1"/>
</dbReference>
<feature type="transmembrane region" description="Helical" evidence="6">
    <location>
        <begin position="7"/>
        <end position="25"/>
    </location>
</feature>
<accession>A0A975B7S5</accession>
<dbReference type="InterPro" id="IPR050638">
    <property type="entry name" value="AA-Vitamin_Transporters"/>
</dbReference>
<protein>
    <submittedName>
        <fullName evidence="8">EamA domain-containing protein</fullName>
    </submittedName>
</protein>
<dbReference type="Gene3D" id="1.10.3730.20">
    <property type="match status" value="1"/>
</dbReference>
<dbReference type="InterPro" id="IPR000620">
    <property type="entry name" value="EamA_dom"/>
</dbReference>
<evidence type="ECO:0000313" key="8">
    <source>
        <dbReference type="EMBL" id="QTA80461.1"/>
    </source>
</evidence>
<organism evidence="8 9">
    <name type="scientific">Desulfonema limicola</name>
    <dbReference type="NCBI Taxonomy" id="45656"/>
    <lineage>
        <taxon>Bacteria</taxon>
        <taxon>Pseudomonadati</taxon>
        <taxon>Thermodesulfobacteriota</taxon>
        <taxon>Desulfobacteria</taxon>
        <taxon>Desulfobacterales</taxon>
        <taxon>Desulfococcaceae</taxon>
        <taxon>Desulfonema</taxon>
    </lineage>
</organism>
<dbReference type="Proteomes" id="UP000663720">
    <property type="component" value="Chromosome"/>
</dbReference>
<evidence type="ECO:0000256" key="4">
    <source>
        <dbReference type="ARBA" id="ARBA00022989"/>
    </source>
</evidence>
<evidence type="ECO:0000259" key="7">
    <source>
        <dbReference type="Pfam" id="PF00892"/>
    </source>
</evidence>
<dbReference type="EMBL" id="CP061799">
    <property type="protein sequence ID" value="QTA80461.1"/>
    <property type="molecule type" value="Genomic_DNA"/>
</dbReference>
<evidence type="ECO:0000256" key="2">
    <source>
        <dbReference type="ARBA" id="ARBA00022475"/>
    </source>
</evidence>
<dbReference type="AlphaFoldDB" id="A0A975B7S5"/>
<evidence type="ECO:0000256" key="6">
    <source>
        <dbReference type="SAM" id="Phobius"/>
    </source>
</evidence>
<feature type="domain" description="EamA" evidence="7">
    <location>
        <begin position="151"/>
        <end position="287"/>
    </location>
</feature>
<keyword evidence="4 6" id="KW-1133">Transmembrane helix</keyword>
<feature type="transmembrane region" description="Helical" evidence="6">
    <location>
        <begin position="142"/>
        <end position="168"/>
    </location>
</feature>
<feature type="transmembrane region" description="Helical" evidence="6">
    <location>
        <begin position="31"/>
        <end position="52"/>
    </location>
</feature>
<keyword evidence="2" id="KW-1003">Cell membrane</keyword>
<keyword evidence="9" id="KW-1185">Reference proteome</keyword>
<feature type="transmembrane region" description="Helical" evidence="6">
    <location>
        <begin position="119"/>
        <end position="136"/>
    </location>
</feature>
<name>A0A975B7S5_9BACT</name>
<keyword evidence="5 6" id="KW-0472">Membrane</keyword>